<gene>
    <name evidence="1" type="ORF">HMPREF2531_00824</name>
</gene>
<dbReference type="EMBL" id="LTDF01000045">
    <property type="protein sequence ID" value="KXT54291.1"/>
    <property type="molecule type" value="Genomic_DNA"/>
</dbReference>
<name>A0A139LS42_9BACE</name>
<dbReference type="AlphaFoldDB" id="A0A139LS42"/>
<reference evidence="1 2" key="1">
    <citation type="submission" date="2016-02" db="EMBL/GenBank/DDBJ databases">
        <authorList>
            <person name="Wen L."/>
            <person name="He K."/>
            <person name="Yang H."/>
        </authorList>
    </citation>
    <scope>NUCLEOTIDE SEQUENCE [LARGE SCALE GENOMIC DNA]</scope>
    <source>
        <strain evidence="1 2">KLE1704</strain>
    </source>
</reference>
<proteinExistence type="predicted"/>
<protein>
    <submittedName>
        <fullName evidence="1">Uncharacterized protein</fullName>
    </submittedName>
</protein>
<sequence length="59" mass="7005">MLSYVLHCFFSIVRLFAAKVIKKDQIDKMYKHIQIPEILPNPILPADFYISYSLYLISR</sequence>
<organism evidence="1">
    <name type="scientific">Bacteroides intestinalis</name>
    <dbReference type="NCBI Taxonomy" id="329854"/>
    <lineage>
        <taxon>Bacteria</taxon>
        <taxon>Pseudomonadati</taxon>
        <taxon>Bacteroidota</taxon>
        <taxon>Bacteroidia</taxon>
        <taxon>Bacteroidales</taxon>
        <taxon>Bacteroidaceae</taxon>
        <taxon>Bacteroides</taxon>
    </lineage>
</organism>
<evidence type="ECO:0000313" key="2">
    <source>
        <dbReference type="Proteomes" id="UP000070319"/>
    </source>
</evidence>
<accession>A0A139LS42</accession>
<dbReference type="Proteomes" id="UP000070319">
    <property type="component" value="Unassembled WGS sequence"/>
</dbReference>
<comment type="caution">
    <text evidence="1">The sequence shown here is derived from an EMBL/GenBank/DDBJ whole genome shotgun (WGS) entry which is preliminary data.</text>
</comment>
<evidence type="ECO:0000313" key="1">
    <source>
        <dbReference type="EMBL" id="KXT54291.1"/>
    </source>
</evidence>